<evidence type="ECO:0000313" key="2">
    <source>
        <dbReference type="Proteomes" id="UP000002949"/>
    </source>
</evidence>
<dbReference type="KEGG" id="mamo:A6B35_29860"/>
<dbReference type="Proteomes" id="UP000002949">
    <property type="component" value="Unassembled WGS sequence"/>
</dbReference>
<proteinExistence type="predicted"/>
<organism evidence="1 2">
    <name type="scientific">Mesorhizobium amorphae CCNWGS0123</name>
    <dbReference type="NCBI Taxonomy" id="1082933"/>
    <lineage>
        <taxon>Bacteria</taxon>
        <taxon>Pseudomonadati</taxon>
        <taxon>Pseudomonadota</taxon>
        <taxon>Alphaproteobacteria</taxon>
        <taxon>Hyphomicrobiales</taxon>
        <taxon>Phyllobacteriaceae</taxon>
        <taxon>Mesorhizobium</taxon>
    </lineage>
</organism>
<name>G6YJ16_9HYPH</name>
<dbReference type="EMBL" id="AGSN01000211">
    <property type="protein sequence ID" value="EHH05520.1"/>
    <property type="molecule type" value="Genomic_DNA"/>
</dbReference>
<evidence type="ECO:0000313" key="1">
    <source>
        <dbReference type="EMBL" id="EHH05520.1"/>
    </source>
</evidence>
<gene>
    <name evidence="1" type="ORF">MEA186_29957</name>
</gene>
<accession>G6YJ16</accession>
<sequence length="69" mass="7393">MERSVIAIVQPSCPVDHPDRGLQRQLALEPALQQLGQCAAEFGWTEDEIAQALLELAGARLKGQLPSGA</sequence>
<reference evidence="1 2" key="1">
    <citation type="journal article" date="2012" name="J. Bacteriol.">
        <title>Draft Genome Sequence of Plant Growth-Promoting Rhizobium Mesorhizobium amorphae, Isolated from Zinc-Lead Mine Tailings.</title>
        <authorList>
            <person name="Hao X."/>
            <person name="Lin Y."/>
            <person name="Johnstone L."/>
            <person name="Baltrus D.A."/>
            <person name="Miller S.J."/>
            <person name="Wei G."/>
            <person name="Rensing C."/>
        </authorList>
    </citation>
    <scope>NUCLEOTIDE SEQUENCE [LARGE SCALE GENOMIC DNA]</scope>
    <source>
        <strain evidence="1 2">CCNWGS0123</strain>
    </source>
</reference>
<keyword evidence="2" id="KW-1185">Reference proteome</keyword>
<dbReference type="PATRIC" id="fig|1082933.3.peg.5817"/>
<dbReference type="AlphaFoldDB" id="G6YJ16"/>
<protein>
    <submittedName>
        <fullName evidence="1">Uncharacterized protein</fullName>
    </submittedName>
</protein>
<dbReference type="RefSeq" id="WP_006205769.1">
    <property type="nucleotide sequence ID" value="NZ_AGSN01000211.1"/>
</dbReference>